<feature type="compositionally biased region" description="Polar residues" evidence="1">
    <location>
        <begin position="360"/>
        <end position="371"/>
    </location>
</feature>
<protein>
    <recommendedName>
        <fullName evidence="2">Phosphoribosyltransferase domain-containing protein</fullName>
    </recommendedName>
</protein>
<comment type="caution">
    <text evidence="3">The sequence shown here is derived from an EMBL/GenBank/DDBJ whole genome shotgun (WGS) entry which is preliminary data.</text>
</comment>
<evidence type="ECO:0000313" key="3">
    <source>
        <dbReference type="EMBL" id="DAZ99088.1"/>
    </source>
</evidence>
<accession>A0AAV2Z0F5</accession>
<reference evidence="3" key="1">
    <citation type="submission" date="2022-11" db="EMBL/GenBank/DDBJ databases">
        <authorList>
            <person name="Morgan W.R."/>
            <person name="Tartar A."/>
        </authorList>
    </citation>
    <scope>NUCLEOTIDE SEQUENCE</scope>
    <source>
        <strain evidence="3">ARSEF 373</strain>
    </source>
</reference>
<dbReference type="Gene3D" id="3.40.50.2020">
    <property type="match status" value="1"/>
</dbReference>
<evidence type="ECO:0000256" key="1">
    <source>
        <dbReference type="SAM" id="MobiDB-lite"/>
    </source>
</evidence>
<reference evidence="3" key="2">
    <citation type="journal article" date="2023" name="Microbiol Resour">
        <title>Decontamination and Annotation of the Draft Genome Sequence of the Oomycete Lagenidium giganteum ARSEF 373.</title>
        <authorList>
            <person name="Morgan W.R."/>
            <person name="Tartar A."/>
        </authorList>
    </citation>
    <scope>NUCLEOTIDE SEQUENCE</scope>
    <source>
        <strain evidence="3">ARSEF 373</strain>
    </source>
</reference>
<organism evidence="3 4">
    <name type="scientific">Lagenidium giganteum</name>
    <dbReference type="NCBI Taxonomy" id="4803"/>
    <lineage>
        <taxon>Eukaryota</taxon>
        <taxon>Sar</taxon>
        <taxon>Stramenopiles</taxon>
        <taxon>Oomycota</taxon>
        <taxon>Peronosporomycetes</taxon>
        <taxon>Pythiales</taxon>
        <taxon>Pythiaceae</taxon>
    </lineage>
</organism>
<name>A0AAV2Z0F5_9STRA</name>
<dbReference type="InterPro" id="IPR029057">
    <property type="entry name" value="PRTase-like"/>
</dbReference>
<dbReference type="InterPro" id="IPR000836">
    <property type="entry name" value="PRTase_dom"/>
</dbReference>
<feature type="compositionally biased region" description="Basic and acidic residues" evidence="1">
    <location>
        <begin position="89"/>
        <end position="99"/>
    </location>
</feature>
<dbReference type="Pfam" id="PF14681">
    <property type="entry name" value="UPRTase"/>
    <property type="match status" value="1"/>
</dbReference>
<keyword evidence="4" id="KW-1185">Reference proteome</keyword>
<dbReference type="SUPFAM" id="SSF53271">
    <property type="entry name" value="PRTase-like"/>
    <property type="match status" value="1"/>
</dbReference>
<dbReference type="AlphaFoldDB" id="A0AAV2Z0F5"/>
<feature type="compositionally biased region" description="Basic and acidic residues" evidence="1">
    <location>
        <begin position="118"/>
        <end position="129"/>
    </location>
</feature>
<feature type="region of interest" description="Disordered" evidence="1">
    <location>
        <begin position="89"/>
        <end position="129"/>
    </location>
</feature>
<feature type="domain" description="Phosphoribosyltransferase" evidence="2">
    <location>
        <begin position="133"/>
        <end position="317"/>
    </location>
</feature>
<dbReference type="Proteomes" id="UP001146120">
    <property type="component" value="Unassembled WGS sequence"/>
</dbReference>
<evidence type="ECO:0000313" key="4">
    <source>
        <dbReference type="Proteomes" id="UP001146120"/>
    </source>
</evidence>
<proteinExistence type="predicted"/>
<evidence type="ECO:0000259" key="2">
    <source>
        <dbReference type="Pfam" id="PF14681"/>
    </source>
</evidence>
<gene>
    <name evidence="3" type="ORF">N0F65_008393</name>
</gene>
<dbReference type="EMBL" id="DAKRPA010000090">
    <property type="protein sequence ID" value="DAZ99088.1"/>
    <property type="molecule type" value="Genomic_DNA"/>
</dbReference>
<feature type="region of interest" description="Disordered" evidence="1">
    <location>
        <begin position="356"/>
        <end position="389"/>
    </location>
</feature>
<sequence length="389" mass="43643">MQDIDQFFVRDHQDAMTLKSESFPVSAPSPSDHMLVTPQAPIKNSRYLREIDRRIILSRIERGEKQAALAKEYQVSRAAICNLKKHRDEVMSRTDENPLAKHPKKPRPRVPQPRNSRSTRDSDDESGVHELKTRSMALLLTTLRNKNTSLIEFRRCAERILRLLVEEALAIAPIKKVEVWMNDDEKMKGFGMEQPPCAISMEQNGCPLLDIFHLVEPEQPTGYVRIDANEEEAARRITILDAHLPASLNNHSVLIFDVASTCPKAVLTVIQRLLSRGAVAKSIFLVTLFVYPDVIAMVHTNHPTVQIVTAQIDPTLLQPAKVAAADGNAPRISRLALFLRRLADAYHSNDATAYRVGDATDSSEPPQSTASVAIHDHDPRNWETPISEV</sequence>